<proteinExistence type="predicted"/>
<dbReference type="PANTHER" id="PTHR14499:SF136">
    <property type="entry name" value="GH08630P"/>
    <property type="match status" value="1"/>
</dbReference>
<feature type="compositionally biased region" description="Polar residues" evidence="2">
    <location>
        <begin position="263"/>
        <end position="276"/>
    </location>
</feature>
<evidence type="ECO:0000313" key="5">
    <source>
        <dbReference type="EMBL" id="CAF1339871.1"/>
    </source>
</evidence>
<feature type="region of interest" description="Disordered" evidence="2">
    <location>
        <begin position="263"/>
        <end position="322"/>
    </location>
</feature>
<evidence type="ECO:0000313" key="6">
    <source>
        <dbReference type="Proteomes" id="UP000663832"/>
    </source>
</evidence>
<dbReference type="Pfam" id="PF02214">
    <property type="entry name" value="BTB_2"/>
    <property type="match status" value="2"/>
</dbReference>
<dbReference type="OrthoDB" id="542697at2759"/>
<feature type="compositionally biased region" description="Basic and acidic residues" evidence="2">
    <location>
        <begin position="311"/>
        <end position="322"/>
    </location>
</feature>
<feature type="compositionally biased region" description="Polar residues" evidence="2">
    <location>
        <begin position="479"/>
        <end position="495"/>
    </location>
</feature>
<gene>
    <name evidence="4" type="ORF">BJG266_LOCUS24131</name>
    <name evidence="5" type="ORF">QVE165_LOCUS33377</name>
</gene>
<evidence type="ECO:0000259" key="3">
    <source>
        <dbReference type="Pfam" id="PF02214"/>
    </source>
</evidence>
<comment type="caution">
    <text evidence="5">The sequence shown here is derived from an EMBL/GenBank/DDBJ whole genome shotgun (WGS) entry which is preliminary data.</text>
</comment>
<evidence type="ECO:0000313" key="4">
    <source>
        <dbReference type="EMBL" id="CAF1151753.1"/>
    </source>
</evidence>
<dbReference type="EMBL" id="CAJNOM010000305">
    <property type="protein sequence ID" value="CAF1339871.1"/>
    <property type="molecule type" value="Genomic_DNA"/>
</dbReference>
<feature type="compositionally biased region" description="Polar residues" evidence="2">
    <location>
        <begin position="289"/>
        <end position="310"/>
    </location>
</feature>
<reference evidence="5" key="1">
    <citation type="submission" date="2021-02" db="EMBL/GenBank/DDBJ databases">
        <authorList>
            <person name="Nowell W R."/>
        </authorList>
    </citation>
    <scope>NUCLEOTIDE SEQUENCE</scope>
</reference>
<feature type="domain" description="Potassium channel tetramerisation-type BTB" evidence="3">
    <location>
        <begin position="155"/>
        <end position="231"/>
    </location>
</feature>
<dbReference type="EMBL" id="CAJNOI010000169">
    <property type="protein sequence ID" value="CAF1151753.1"/>
    <property type="molecule type" value="Genomic_DNA"/>
</dbReference>
<name>A0A815GL99_9BILA</name>
<accession>A0A815GL99</accession>
<sequence length="502" mass="55670">MKAQRSYQLAMRNSQDEKVRIQKELDEIELNRRNFEQESEKVRGLVGNEHLIRFNVRGRTIVTRRKTLLKVPGSLLAKTFDGTHQNDLHRNPDGSYFLDYNPVIFTRLLDQLRTLKPNKTIYFSPPLSSTLIKPFNRMLEEFGLPLPKQSPNDIISLNVGGERIVTLRKTLTSVPNSELARLISSSNETKYDHLGQPFLDYNPKLFQHLLDQLRQGKNLTAPSNEDKNAYESMLTGLGLKNNISSTIATTTTTITTTNAKQTKFSATTKPTISASKNKLRKQQLEKQKTTSMKPLTSTSKTPANKKSNSKNTDEYQRTTTKVEKISPGKTEATILTATVINTSSIKDKTSTINGALQTTTDETSATIDPTSQVITARTIETSSGLNTPESDSNTRNISYKNKNSINIKFSPGEIETTTMTSHESSTSTDSHINEAANISQTAEDDTTPKSDDGNKDTFIDTTSIDTESSSIPETITETYVSSPLENDNDINTPTESALDAAA</sequence>
<protein>
    <recommendedName>
        <fullName evidence="3">Potassium channel tetramerisation-type BTB domain-containing protein</fullName>
    </recommendedName>
</protein>
<keyword evidence="6" id="KW-1185">Reference proteome</keyword>
<dbReference type="InterPro" id="IPR011333">
    <property type="entry name" value="SKP1/BTB/POZ_sf"/>
</dbReference>
<dbReference type="PANTHER" id="PTHR14499">
    <property type="entry name" value="POTASSIUM CHANNEL TETRAMERIZATION DOMAIN-CONTAINING"/>
    <property type="match status" value="1"/>
</dbReference>
<feature type="region of interest" description="Disordered" evidence="2">
    <location>
        <begin position="437"/>
        <end position="502"/>
    </location>
</feature>
<dbReference type="InterPro" id="IPR003131">
    <property type="entry name" value="T1-type_BTB"/>
</dbReference>
<dbReference type="GO" id="GO:0051260">
    <property type="term" value="P:protein homooligomerization"/>
    <property type="evidence" value="ECO:0007669"/>
    <property type="project" value="InterPro"/>
</dbReference>
<dbReference type="Proteomes" id="UP000663877">
    <property type="component" value="Unassembled WGS sequence"/>
</dbReference>
<dbReference type="CDD" id="cd18316">
    <property type="entry name" value="BTB_POZ_KCTD-like"/>
    <property type="match status" value="1"/>
</dbReference>
<organism evidence="5 6">
    <name type="scientific">Adineta steineri</name>
    <dbReference type="NCBI Taxonomy" id="433720"/>
    <lineage>
        <taxon>Eukaryota</taxon>
        <taxon>Metazoa</taxon>
        <taxon>Spiralia</taxon>
        <taxon>Gnathifera</taxon>
        <taxon>Rotifera</taxon>
        <taxon>Eurotatoria</taxon>
        <taxon>Bdelloidea</taxon>
        <taxon>Adinetida</taxon>
        <taxon>Adinetidae</taxon>
        <taxon>Adineta</taxon>
    </lineage>
</organism>
<dbReference type="SUPFAM" id="SSF54695">
    <property type="entry name" value="POZ domain"/>
    <property type="match status" value="2"/>
</dbReference>
<dbReference type="AlphaFoldDB" id="A0A815GL99"/>
<feature type="compositionally biased region" description="Low complexity" evidence="2">
    <location>
        <begin position="459"/>
        <end position="478"/>
    </location>
</feature>
<feature type="domain" description="Potassium channel tetramerisation-type BTB" evidence="3">
    <location>
        <begin position="52"/>
        <end position="114"/>
    </location>
</feature>
<evidence type="ECO:0000256" key="2">
    <source>
        <dbReference type="SAM" id="MobiDB-lite"/>
    </source>
</evidence>
<feature type="compositionally biased region" description="Basic and acidic residues" evidence="2">
    <location>
        <begin position="446"/>
        <end position="458"/>
    </location>
</feature>
<keyword evidence="1" id="KW-0175">Coiled coil</keyword>
<dbReference type="Gene3D" id="3.30.710.10">
    <property type="entry name" value="Potassium Channel Kv1.1, Chain A"/>
    <property type="match status" value="2"/>
</dbReference>
<feature type="coiled-coil region" evidence="1">
    <location>
        <begin position="11"/>
        <end position="45"/>
    </location>
</feature>
<evidence type="ECO:0000256" key="1">
    <source>
        <dbReference type="SAM" id="Coils"/>
    </source>
</evidence>
<dbReference type="Proteomes" id="UP000663832">
    <property type="component" value="Unassembled WGS sequence"/>
</dbReference>